<accession>A0A1D2MMU8</accession>
<keyword evidence="4" id="KW-0862">Zinc</keyword>
<evidence type="ECO:0000313" key="9">
    <source>
        <dbReference type="EMBL" id="ODM94165.1"/>
    </source>
</evidence>
<dbReference type="Gene3D" id="3.10.200.10">
    <property type="entry name" value="Alpha carbonic anhydrase"/>
    <property type="match status" value="1"/>
</dbReference>
<evidence type="ECO:0000313" key="10">
    <source>
        <dbReference type="Proteomes" id="UP000094527"/>
    </source>
</evidence>
<feature type="domain" description="Alpha-carbonic anhydrase" evidence="8">
    <location>
        <begin position="22"/>
        <end position="300"/>
    </location>
</feature>
<gene>
    <name evidence="9" type="ORF">Ocin01_12517</name>
</gene>
<evidence type="ECO:0000256" key="2">
    <source>
        <dbReference type="ARBA" id="ARBA00012925"/>
    </source>
</evidence>
<dbReference type="PANTHER" id="PTHR18952">
    <property type="entry name" value="CARBONIC ANHYDRASE"/>
    <property type="match status" value="1"/>
</dbReference>
<comment type="similarity">
    <text evidence="1">Belongs to the alpha-carbonic anhydrase family.</text>
</comment>
<comment type="catalytic activity">
    <reaction evidence="6">
        <text>hydrogencarbonate + H(+) = CO2 + H2O</text>
        <dbReference type="Rhea" id="RHEA:10748"/>
        <dbReference type="ChEBI" id="CHEBI:15377"/>
        <dbReference type="ChEBI" id="CHEBI:15378"/>
        <dbReference type="ChEBI" id="CHEBI:16526"/>
        <dbReference type="ChEBI" id="CHEBI:17544"/>
        <dbReference type="EC" id="4.2.1.1"/>
    </reaction>
</comment>
<dbReference type="InterPro" id="IPR036398">
    <property type="entry name" value="CA_dom_sf"/>
</dbReference>
<dbReference type="Proteomes" id="UP000094527">
    <property type="component" value="Unassembled WGS sequence"/>
</dbReference>
<dbReference type="InterPro" id="IPR023561">
    <property type="entry name" value="Carbonic_anhydrase_a-class"/>
</dbReference>
<dbReference type="PROSITE" id="PS51144">
    <property type="entry name" value="ALPHA_CA_2"/>
    <property type="match status" value="1"/>
</dbReference>
<name>A0A1D2MMU8_ORCCI</name>
<evidence type="ECO:0000256" key="6">
    <source>
        <dbReference type="ARBA" id="ARBA00048348"/>
    </source>
</evidence>
<proteinExistence type="inferred from homology"/>
<dbReference type="AlphaFoldDB" id="A0A1D2MMU8"/>
<organism evidence="9 10">
    <name type="scientific">Orchesella cincta</name>
    <name type="common">Springtail</name>
    <name type="synonym">Podura cincta</name>
    <dbReference type="NCBI Taxonomy" id="48709"/>
    <lineage>
        <taxon>Eukaryota</taxon>
        <taxon>Metazoa</taxon>
        <taxon>Ecdysozoa</taxon>
        <taxon>Arthropoda</taxon>
        <taxon>Hexapoda</taxon>
        <taxon>Collembola</taxon>
        <taxon>Entomobryomorpha</taxon>
        <taxon>Entomobryoidea</taxon>
        <taxon>Orchesellidae</taxon>
        <taxon>Orchesellinae</taxon>
        <taxon>Orchesella</taxon>
    </lineage>
</organism>
<reference evidence="9 10" key="1">
    <citation type="journal article" date="2016" name="Genome Biol. Evol.">
        <title>Gene Family Evolution Reflects Adaptation to Soil Environmental Stressors in the Genome of the Collembolan Orchesella cincta.</title>
        <authorList>
            <person name="Faddeeva-Vakhrusheva A."/>
            <person name="Derks M.F."/>
            <person name="Anvar S.Y."/>
            <person name="Agamennone V."/>
            <person name="Suring W."/>
            <person name="Smit S."/>
            <person name="van Straalen N.M."/>
            <person name="Roelofs D."/>
        </authorList>
    </citation>
    <scope>NUCLEOTIDE SEQUENCE [LARGE SCALE GENOMIC DNA]</scope>
    <source>
        <tissue evidence="9">Mixed pool</tissue>
    </source>
</reference>
<dbReference type="GO" id="GO:0008270">
    <property type="term" value="F:zinc ion binding"/>
    <property type="evidence" value="ECO:0007669"/>
    <property type="project" value="InterPro"/>
</dbReference>
<dbReference type="OMA" id="HYSKWDW"/>
<evidence type="ECO:0000256" key="5">
    <source>
        <dbReference type="ARBA" id="ARBA00023239"/>
    </source>
</evidence>
<evidence type="ECO:0000256" key="1">
    <source>
        <dbReference type="ARBA" id="ARBA00010718"/>
    </source>
</evidence>
<dbReference type="OrthoDB" id="429145at2759"/>
<feature type="chain" id="PRO_5008904293" description="carbonic anhydrase" evidence="7">
    <location>
        <begin position="22"/>
        <end position="302"/>
    </location>
</feature>
<keyword evidence="3" id="KW-0479">Metal-binding</keyword>
<dbReference type="CDD" id="cd00326">
    <property type="entry name" value="alpha_CA"/>
    <property type="match status" value="1"/>
</dbReference>
<dbReference type="InterPro" id="IPR001148">
    <property type="entry name" value="CA_dom"/>
</dbReference>
<evidence type="ECO:0000256" key="4">
    <source>
        <dbReference type="ARBA" id="ARBA00022833"/>
    </source>
</evidence>
<comment type="caution">
    <text evidence="9">The sequence shown here is derived from an EMBL/GenBank/DDBJ whole genome shotgun (WGS) entry which is preliminary data.</text>
</comment>
<evidence type="ECO:0000256" key="3">
    <source>
        <dbReference type="ARBA" id="ARBA00022723"/>
    </source>
</evidence>
<feature type="signal peptide" evidence="7">
    <location>
        <begin position="1"/>
        <end position="21"/>
    </location>
</feature>
<dbReference type="PANTHER" id="PTHR18952:SF265">
    <property type="entry name" value="CARBONIC ANHYDRASE"/>
    <property type="match status" value="1"/>
</dbReference>
<keyword evidence="7" id="KW-0732">Signal</keyword>
<keyword evidence="5" id="KW-0456">Lyase</keyword>
<dbReference type="EC" id="4.2.1.1" evidence="2"/>
<dbReference type="SMART" id="SM01057">
    <property type="entry name" value="Carb_anhydrase"/>
    <property type="match status" value="1"/>
</dbReference>
<sequence>MVAQFWIAGVLLAFCASSAFSSGFCYKEDEGCGPSTWGGQCQTGTRQSPINLPLGSSHPSSTIKLDLENYKADSFRLQNNGHTIHVDFVGQGGPSSAPRAFPDPIDSSIVRDYVFAGAHFHWGTSHKEGSEHCVQNICSQMELHLVHFDNKYSSLEDAIASGDEDALAVLGVMIQEPGISSVLTGSGVITEALAPIVMNLKKVEEPDHHNLVVVDEPLDFTPLLNGNDLAKPLVYTYKGSLTTPGCNEQANWYVLRTPALTRYKDFEMFRTTPKTDDGKTLDDNHRPLQPLNGREVKLSVVV</sequence>
<dbReference type="EMBL" id="LJIJ01000849">
    <property type="protein sequence ID" value="ODM94165.1"/>
    <property type="molecule type" value="Genomic_DNA"/>
</dbReference>
<dbReference type="STRING" id="48709.A0A1D2MMU8"/>
<dbReference type="GO" id="GO:0004089">
    <property type="term" value="F:carbonate dehydratase activity"/>
    <property type="evidence" value="ECO:0007669"/>
    <property type="project" value="UniProtKB-EC"/>
</dbReference>
<keyword evidence="10" id="KW-1185">Reference proteome</keyword>
<dbReference type="SUPFAM" id="SSF51069">
    <property type="entry name" value="Carbonic anhydrase"/>
    <property type="match status" value="1"/>
</dbReference>
<dbReference type="Pfam" id="PF00194">
    <property type="entry name" value="Carb_anhydrase"/>
    <property type="match status" value="1"/>
</dbReference>
<protein>
    <recommendedName>
        <fullName evidence="2">carbonic anhydrase</fullName>
        <ecNumber evidence="2">4.2.1.1</ecNumber>
    </recommendedName>
</protein>
<evidence type="ECO:0000256" key="7">
    <source>
        <dbReference type="SAM" id="SignalP"/>
    </source>
</evidence>
<evidence type="ECO:0000259" key="8">
    <source>
        <dbReference type="PROSITE" id="PS51144"/>
    </source>
</evidence>